<accession>A0A841SU44</accession>
<sequence>MDYHRHPSTEIMYVISGTCRVELAATPSDNPVSIFMKKGEFVVLNADAPHRLIVADKCRMLNIEFHRVDWAGPVPSFKQLSVEEKALRGLLAEPEPYAVLRDPEDVYHTLRSLVLELDRNGSSDGAMIQLLLSQLIIRIGRLRSESLGGDSLPAEQYVRQAIEYLHQNYDREIQVKDIAAAVSLHPGYLQRIFKAQAGRTPVEYLTDLRMKKARMLLRQTDIPVSDIPEYVGVGSRPYFHALFKKYTGLTPVEFRGLRDTHRWDLDKSEDF</sequence>
<dbReference type="PANTHER" id="PTHR46796:SF13">
    <property type="entry name" value="HTH-TYPE TRANSCRIPTIONAL ACTIVATOR RHAS"/>
    <property type="match status" value="1"/>
</dbReference>
<dbReference type="Gene3D" id="2.60.120.10">
    <property type="entry name" value="Jelly Rolls"/>
    <property type="match status" value="1"/>
</dbReference>
<dbReference type="SMART" id="SM00342">
    <property type="entry name" value="HTH_ARAC"/>
    <property type="match status" value="1"/>
</dbReference>
<dbReference type="GO" id="GO:0003700">
    <property type="term" value="F:DNA-binding transcription factor activity"/>
    <property type="evidence" value="ECO:0007669"/>
    <property type="project" value="InterPro"/>
</dbReference>
<dbReference type="InterPro" id="IPR009057">
    <property type="entry name" value="Homeodomain-like_sf"/>
</dbReference>
<evidence type="ECO:0000256" key="2">
    <source>
        <dbReference type="ARBA" id="ARBA00023125"/>
    </source>
</evidence>
<keyword evidence="3" id="KW-0804">Transcription</keyword>
<dbReference type="InterPro" id="IPR018060">
    <property type="entry name" value="HTH_AraC"/>
</dbReference>
<evidence type="ECO:0000313" key="5">
    <source>
        <dbReference type="EMBL" id="MBB6633535.1"/>
    </source>
</evidence>
<dbReference type="InterPro" id="IPR011051">
    <property type="entry name" value="RmlC_Cupin_sf"/>
</dbReference>
<dbReference type="InterPro" id="IPR050204">
    <property type="entry name" value="AraC_XylS_family_regulators"/>
</dbReference>
<dbReference type="Pfam" id="PF02311">
    <property type="entry name" value="AraC_binding"/>
    <property type="match status" value="1"/>
</dbReference>
<name>A0A841SU44_9BACL</name>
<dbReference type="InterPro" id="IPR014710">
    <property type="entry name" value="RmlC-like_jellyroll"/>
</dbReference>
<dbReference type="InterPro" id="IPR003313">
    <property type="entry name" value="AraC-bd"/>
</dbReference>
<proteinExistence type="predicted"/>
<dbReference type="Pfam" id="PF12833">
    <property type="entry name" value="HTH_18"/>
    <property type="match status" value="1"/>
</dbReference>
<dbReference type="SUPFAM" id="SSF51182">
    <property type="entry name" value="RmlC-like cupins"/>
    <property type="match status" value="1"/>
</dbReference>
<protein>
    <submittedName>
        <fullName evidence="5">Helix-turn-helix transcriptional regulator</fullName>
    </submittedName>
</protein>
<keyword evidence="1" id="KW-0805">Transcription regulation</keyword>
<keyword evidence="6" id="KW-1185">Reference proteome</keyword>
<dbReference type="Proteomes" id="UP000535838">
    <property type="component" value="Unassembled WGS sequence"/>
</dbReference>
<organism evidence="5 6">
    <name type="scientific">Cohnella thailandensis</name>
    <dbReference type="NCBI Taxonomy" id="557557"/>
    <lineage>
        <taxon>Bacteria</taxon>
        <taxon>Bacillati</taxon>
        <taxon>Bacillota</taxon>
        <taxon>Bacilli</taxon>
        <taxon>Bacillales</taxon>
        <taxon>Paenibacillaceae</taxon>
        <taxon>Cohnella</taxon>
    </lineage>
</organism>
<dbReference type="PROSITE" id="PS01124">
    <property type="entry name" value="HTH_ARAC_FAMILY_2"/>
    <property type="match status" value="1"/>
</dbReference>
<dbReference type="EMBL" id="JACJVQ010000005">
    <property type="protein sequence ID" value="MBB6633535.1"/>
    <property type="molecule type" value="Genomic_DNA"/>
</dbReference>
<gene>
    <name evidence="5" type="ORF">H7B67_05405</name>
</gene>
<dbReference type="GO" id="GO:0043565">
    <property type="term" value="F:sequence-specific DNA binding"/>
    <property type="evidence" value="ECO:0007669"/>
    <property type="project" value="InterPro"/>
</dbReference>
<comment type="caution">
    <text evidence="5">The sequence shown here is derived from an EMBL/GenBank/DDBJ whole genome shotgun (WGS) entry which is preliminary data.</text>
</comment>
<dbReference type="SUPFAM" id="SSF46689">
    <property type="entry name" value="Homeodomain-like"/>
    <property type="match status" value="2"/>
</dbReference>
<evidence type="ECO:0000256" key="3">
    <source>
        <dbReference type="ARBA" id="ARBA00023163"/>
    </source>
</evidence>
<evidence type="ECO:0000256" key="1">
    <source>
        <dbReference type="ARBA" id="ARBA00023015"/>
    </source>
</evidence>
<keyword evidence="2" id="KW-0238">DNA-binding</keyword>
<dbReference type="Gene3D" id="1.10.10.60">
    <property type="entry name" value="Homeodomain-like"/>
    <property type="match status" value="2"/>
</dbReference>
<reference evidence="5 6" key="1">
    <citation type="submission" date="2020-08" db="EMBL/GenBank/DDBJ databases">
        <title>Cohnella phylogeny.</title>
        <authorList>
            <person name="Dunlap C."/>
        </authorList>
    </citation>
    <scope>NUCLEOTIDE SEQUENCE [LARGE SCALE GENOMIC DNA]</scope>
    <source>
        <strain evidence="5 6">DSM 25241</strain>
    </source>
</reference>
<dbReference type="PANTHER" id="PTHR46796">
    <property type="entry name" value="HTH-TYPE TRANSCRIPTIONAL ACTIVATOR RHAS-RELATED"/>
    <property type="match status" value="1"/>
</dbReference>
<evidence type="ECO:0000313" key="6">
    <source>
        <dbReference type="Proteomes" id="UP000535838"/>
    </source>
</evidence>
<dbReference type="AlphaFoldDB" id="A0A841SU44"/>
<feature type="domain" description="HTH araC/xylS-type" evidence="4">
    <location>
        <begin position="159"/>
        <end position="257"/>
    </location>
</feature>
<evidence type="ECO:0000259" key="4">
    <source>
        <dbReference type="PROSITE" id="PS01124"/>
    </source>
</evidence>